<evidence type="ECO:0000256" key="2">
    <source>
        <dbReference type="ARBA" id="ARBA00022723"/>
    </source>
</evidence>
<dbReference type="GO" id="GO:0003729">
    <property type="term" value="F:mRNA binding"/>
    <property type="evidence" value="ECO:0007669"/>
    <property type="project" value="UniProtKB-UniRule"/>
</dbReference>
<keyword evidence="4 9" id="KW-0862">Zinc</keyword>
<dbReference type="AlphaFoldDB" id="A0A9W9ERT4"/>
<proteinExistence type="inferred from homology"/>
<evidence type="ECO:0000256" key="3">
    <source>
        <dbReference type="ARBA" id="ARBA00022771"/>
    </source>
</evidence>
<evidence type="ECO:0000313" key="12">
    <source>
        <dbReference type="EMBL" id="KAJ5086802.1"/>
    </source>
</evidence>
<dbReference type="InterPro" id="IPR036396">
    <property type="entry name" value="Cyt_P450_sf"/>
</dbReference>
<dbReference type="Gene3D" id="1.10.630.10">
    <property type="entry name" value="Cytochrome P450"/>
    <property type="match status" value="2"/>
</dbReference>
<feature type="compositionally biased region" description="Pro residues" evidence="10">
    <location>
        <begin position="614"/>
        <end position="657"/>
    </location>
</feature>
<comment type="similarity">
    <text evidence="9">Belongs to the U1 small nuclear ribonucleoprotein C family.</text>
</comment>
<dbReference type="GO" id="GO:0004497">
    <property type="term" value="F:monooxygenase activity"/>
    <property type="evidence" value="ECO:0007669"/>
    <property type="project" value="InterPro"/>
</dbReference>
<dbReference type="Gene3D" id="3.30.160.60">
    <property type="entry name" value="Classic Zinc Finger"/>
    <property type="match status" value="1"/>
</dbReference>
<dbReference type="InterPro" id="IPR000690">
    <property type="entry name" value="Matrin/U1-C_Znf_C2H2"/>
</dbReference>
<keyword evidence="2 9" id="KW-0479">Metal-binding</keyword>
<dbReference type="PANTHER" id="PTHR31148:SF1">
    <property type="entry name" value="U1 SMALL NUCLEAR RIBONUCLEOPROTEIN C"/>
    <property type="match status" value="1"/>
</dbReference>
<dbReference type="InterPro" id="IPR017340">
    <property type="entry name" value="U1_snRNP-C"/>
</dbReference>
<protein>
    <recommendedName>
        <fullName evidence="9">U1 small nuclear ribonucleoprotein C</fullName>
        <shortName evidence="9">U1 snRNP C</shortName>
        <shortName evidence="9">U1-C</shortName>
        <shortName evidence="9">U1C</shortName>
    </recommendedName>
</protein>
<keyword evidence="6 9" id="KW-0539">Nucleus</keyword>
<keyword evidence="3 9" id="KW-0863">Zinc-finger</keyword>
<dbReference type="GO" id="GO:0000243">
    <property type="term" value="C:commitment complex"/>
    <property type="evidence" value="ECO:0007669"/>
    <property type="project" value="UniProtKB-UniRule"/>
</dbReference>
<feature type="domain" description="Matrin-type" evidence="11">
    <location>
        <begin position="465"/>
        <end position="497"/>
    </location>
</feature>
<dbReference type="InterPro" id="IPR013085">
    <property type="entry name" value="U1-CZ_Znf_C2H2"/>
</dbReference>
<dbReference type="SUPFAM" id="SSF48264">
    <property type="entry name" value="Cytochrome P450"/>
    <property type="match status" value="1"/>
</dbReference>
<dbReference type="GO" id="GO:0030627">
    <property type="term" value="F:pre-mRNA 5'-splice site binding"/>
    <property type="evidence" value="ECO:0007669"/>
    <property type="project" value="InterPro"/>
</dbReference>
<feature type="compositionally biased region" description="Pro residues" evidence="10">
    <location>
        <begin position="676"/>
        <end position="685"/>
    </location>
</feature>
<dbReference type="FunFam" id="3.30.160.60:FF:000059">
    <property type="entry name" value="U1 small nuclear ribonucleoprotein C"/>
    <property type="match status" value="1"/>
</dbReference>
<name>A0A9W9ERT4_9EURO</name>
<dbReference type="GO" id="GO:0030619">
    <property type="term" value="F:U1 snRNA binding"/>
    <property type="evidence" value="ECO:0007669"/>
    <property type="project" value="UniProtKB-UniRule"/>
</dbReference>
<dbReference type="InterPro" id="IPR001128">
    <property type="entry name" value="Cyt_P450"/>
</dbReference>
<evidence type="ECO:0000256" key="9">
    <source>
        <dbReference type="HAMAP-Rule" id="MF_03153"/>
    </source>
</evidence>
<dbReference type="GO" id="GO:0005506">
    <property type="term" value="F:iron ion binding"/>
    <property type="evidence" value="ECO:0007669"/>
    <property type="project" value="InterPro"/>
</dbReference>
<reference evidence="12" key="2">
    <citation type="journal article" date="2023" name="IMA Fungus">
        <title>Comparative genomic study of the Penicillium genus elucidates a diverse pangenome and 15 lateral gene transfer events.</title>
        <authorList>
            <person name="Petersen C."/>
            <person name="Sorensen T."/>
            <person name="Nielsen M.R."/>
            <person name="Sondergaard T.E."/>
            <person name="Sorensen J.L."/>
            <person name="Fitzpatrick D.A."/>
            <person name="Frisvad J.C."/>
            <person name="Nielsen K.L."/>
        </authorList>
    </citation>
    <scope>NUCLEOTIDE SEQUENCE</scope>
    <source>
        <strain evidence="12">IBT 34128</strain>
    </source>
</reference>
<dbReference type="SMART" id="SM00451">
    <property type="entry name" value="ZnF_U1"/>
    <property type="match status" value="1"/>
</dbReference>
<dbReference type="GO" id="GO:0016705">
    <property type="term" value="F:oxidoreductase activity, acting on paired donors, with incorporation or reduction of molecular oxygen"/>
    <property type="evidence" value="ECO:0007669"/>
    <property type="project" value="InterPro"/>
</dbReference>
<dbReference type="PROSITE" id="PS50171">
    <property type="entry name" value="ZF_MATRIN"/>
    <property type="match status" value="1"/>
</dbReference>
<reference evidence="12" key="1">
    <citation type="submission" date="2022-11" db="EMBL/GenBank/DDBJ databases">
        <authorList>
            <person name="Petersen C."/>
        </authorList>
    </citation>
    <scope>NUCLEOTIDE SEQUENCE</scope>
    <source>
        <strain evidence="12">IBT 34128</strain>
    </source>
</reference>
<evidence type="ECO:0000259" key="11">
    <source>
        <dbReference type="PROSITE" id="PS50171"/>
    </source>
</evidence>
<accession>A0A9W9ERT4</accession>
<feature type="region of interest" description="Disordered" evidence="10">
    <location>
        <begin position="542"/>
        <end position="685"/>
    </location>
</feature>
<dbReference type="GO" id="GO:0000395">
    <property type="term" value="P:mRNA 5'-splice site recognition"/>
    <property type="evidence" value="ECO:0007669"/>
    <property type="project" value="UniProtKB-UniRule"/>
</dbReference>
<feature type="compositionally biased region" description="Pro residues" evidence="10">
    <location>
        <begin position="548"/>
        <end position="568"/>
    </location>
</feature>
<evidence type="ECO:0000256" key="4">
    <source>
        <dbReference type="ARBA" id="ARBA00022833"/>
    </source>
</evidence>
<sequence length="685" mass="74546">MGLGVYRGEHATTPPFNAELIIEIVYLSPLTKYSGPKLAALTTLYQAYYDIYHTGQFFKKLDKLHQEYGQIVRINPHEIHVNDPDFADVLFTGNSQRRDKYKWLERSILQNFNGDRFAAVDAMFGLAWTLMNMLPLSIMGLLYPGLILIEEIWASKENADGADAMMFHGILNSDLPPEEKTTYRLRQEAQMVILADSRGTRQQSSGVGSPAKTHDKKSTIAAACTLSAITYELLANPDKLKKLKAELAAALPDPNSVPSLATIEKLPSLNAVIAECLQVHPGAGLYDPRGSGQHHGVPRQGCWFNLAYAELYIVLAGIFRKYDLDDGSGKQIGPTLALYDTTRERDVDAVIDLLVPFPAEGSKKLANPSFKQTPSCREWLLSSTVAIFCHPTPPQPAPWQLSDQSDSAYPFNALPGYQAHCPECLAEITSSTETKVPRKRLLSNSSPEPEFSFFARQQKLTFYVLFCDYCDVYLTHDSMSVRKAHNAGRNHLRNVVEYYQQIGQEKAQSVIDSITSSYAAEGQPLPNPAMVPPGAFPPPFGFPGRPGQVPPPPFGIPPPGAPGAPGLPPHTLFFNSPRRPRSPIHAALPQCLRNPAHGRFPPAPPQHAPRRRSLPPPPGGLPPNFPVPPPGAGAFPPPPMPGQPGISPSPGPGPGAPPGASNSPVPTGPRASEGYGPPPGRGDRW</sequence>
<evidence type="ECO:0000256" key="8">
    <source>
        <dbReference type="ARBA" id="ARBA00046357"/>
    </source>
</evidence>
<dbReference type="Pfam" id="PF00067">
    <property type="entry name" value="p450"/>
    <property type="match status" value="1"/>
</dbReference>
<comment type="subcellular location">
    <subcellularLocation>
        <location evidence="1 9">Nucleus</location>
    </subcellularLocation>
</comment>
<dbReference type="GO" id="GO:0020037">
    <property type="term" value="F:heme binding"/>
    <property type="evidence" value="ECO:0007669"/>
    <property type="project" value="InterPro"/>
</dbReference>
<dbReference type="Pfam" id="PF06220">
    <property type="entry name" value="zf-U1"/>
    <property type="match status" value="1"/>
</dbReference>
<evidence type="ECO:0000313" key="13">
    <source>
        <dbReference type="Proteomes" id="UP001141434"/>
    </source>
</evidence>
<evidence type="ECO:0000256" key="7">
    <source>
        <dbReference type="ARBA" id="ARBA00023274"/>
    </source>
</evidence>
<dbReference type="GO" id="GO:0043386">
    <property type="term" value="P:mycotoxin biosynthetic process"/>
    <property type="evidence" value="ECO:0007669"/>
    <property type="project" value="UniProtKB-ARBA"/>
</dbReference>
<dbReference type="EMBL" id="JAPMSZ010000010">
    <property type="protein sequence ID" value="KAJ5086802.1"/>
    <property type="molecule type" value="Genomic_DNA"/>
</dbReference>
<dbReference type="InterPro" id="IPR003604">
    <property type="entry name" value="Matrin/U1-like-C_Znf_C2H2"/>
</dbReference>
<comment type="subunit">
    <text evidence="8">Component of the U1 snRNP. The U1 snRNP is composed of the U1 snRNA and the 7 core Sm proteins SNRPB, SNRPD1, SNRPD2, SNRPD3, SNRPE, SNRPF and SNRPG that assemble in a heptameric protein ring on the Sm site of the small nuclear RNA to form the core snRNP, and at least 3 U1 snRNP-specific proteins SNRNP70/U1-70K, SNRPA/U1-A and SNRPC/U1-C. SNRPC/U1-C interacts with U1 snRNA and the 5' splice-site region of the pre-mRNA. Interacts (via N-terminus) with TIA1 (via C-terminus); thereby promoting spliceosomal U1 snRNP recruitment to 5' splice sites.</text>
</comment>
<comment type="caution">
    <text evidence="12">The sequence shown here is derived from an EMBL/GenBank/DDBJ whole genome shotgun (WGS) entry which is preliminary data.</text>
</comment>
<comment type="subunit">
    <text evidence="9">U1 snRNP is composed of the 7 core Sm proteins B/B', D1, D2, D3, E, F and G that assemble in a heptameric protein ring on the Sm site of the small nuclear RNA to form the core snRNP, and at least 3 U1 snRNP-specific proteins U1-70K, U1-A and U1-C. U1-C interacts with U1 snRNA and the 5' splice-site region of the pre-mRNA.</text>
</comment>
<dbReference type="GO" id="GO:0008270">
    <property type="term" value="F:zinc ion binding"/>
    <property type="evidence" value="ECO:0007669"/>
    <property type="project" value="UniProtKB-UniRule"/>
</dbReference>
<organism evidence="12 13">
    <name type="scientific">Penicillium alfredii</name>
    <dbReference type="NCBI Taxonomy" id="1506179"/>
    <lineage>
        <taxon>Eukaryota</taxon>
        <taxon>Fungi</taxon>
        <taxon>Dikarya</taxon>
        <taxon>Ascomycota</taxon>
        <taxon>Pezizomycotina</taxon>
        <taxon>Eurotiomycetes</taxon>
        <taxon>Eurotiomycetidae</taxon>
        <taxon>Eurotiales</taxon>
        <taxon>Aspergillaceae</taxon>
        <taxon>Penicillium</taxon>
    </lineage>
</organism>
<evidence type="ECO:0000256" key="5">
    <source>
        <dbReference type="ARBA" id="ARBA00022884"/>
    </source>
</evidence>
<dbReference type="GO" id="GO:0005685">
    <property type="term" value="C:U1 snRNP"/>
    <property type="evidence" value="ECO:0007669"/>
    <property type="project" value="UniProtKB-UniRule"/>
</dbReference>
<gene>
    <name evidence="12" type="ORF">NUU61_008109</name>
</gene>
<keyword evidence="13" id="KW-1185">Reference proteome</keyword>
<dbReference type="GO" id="GO:0071004">
    <property type="term" value="C:U2-type prespliceosome"/>
    <property type="evidence" value="ECO:0007669"/>
    <property type="project" value="UniProtKB-UniRule"/>
</dbReference>
<dbReference type="HAMAP" id="MF_03153">
    <property type="entry name" value="U1_C"/>
    <property type="match status" value="1"/>
</dbReference>
<keyword evidence="7 9" id="KW-0687">Ribonucleoprotein</keyword>
<dbReference type="PANTHER" id="PTHR31148">
    <property type="entry name" value="U1 SMALL NUCLEAR RIBONUCLEOPROTEIN C"/>
    <property type="match status" value="1"/>
</dbReference>
<evidence type="ECO:0000256" key="1">
    <source>
        <dbReference type="ARBA" id="ARBA00004123"/>
    </source>
</evidence>
<keyword evidence="5 9" id="KW-0694">RNA-binding</keyword>
<evidence type="ECO:0000256" key="6">
    <source>
        <dbReference type="ARBA" id="ARBA00023242"/>
    </source>
</evidence>
<dbReference type="GO" id="GO:0000387">
    <property type="term" value="P:spliceosomal snRNP assembly"/>
    <property type="evidence" value="ECO:0007669"/>
    <property type="project" value="UniProtKB-UniRule"/>
</dbReference>
<dbReference type="SUPFAM" id="SSF57667">
    <property type="entry name" value="beta-beta-alpha zinc fingers"/>
    <property type="match status" value="1"/>
</dbReference>
<dbReference type="Proteomes" id="UP001141434">
    <property type="component" value="Unassembled WGS sequence"/>
</dbReference>
<dbReference type="InterPro" id="IPR036236">
    <property type="entry name" value="Znf_C2H2_sf"/>
</dbReference>
<evidence type="ECO:0000256" key="10">
    <source>
        <dbReference type="SAM" id="MobiDB-lite"/>
    </source>
</evidence>
<comment type="function">
    <text evidence="9">Component of the spliceosomal U1 snRNP, which is essential for recognition of the pre-mRNA 5' splice-site and the subsequent assembly of the spliceosome. U1-C is directly involved in initial 5' splice-site recognition for both constitutive and regulated alternative splicing. The interaction with the 5' splice-site seems to precede base-pairing between the pre-mRNA and the U1 snRNA. Stimulates commitment or early (E) complex formation by stabilizing the base pairing of the 5' end of the U1 snRNA and the 5' splice-site region.</text>
</comment>
<dbReference type="GeneID" id="81397803"/>
<dbReference type="OrthoDB" id="76567at2759"/>
<dbReference type="RefSeq" id="XP_056508927.1">
    <property type="nucleotide sequence ID" value="XM_056658634.1"/>
</dbReference>